<evidence type="ECO:0000313" key="13">
    <source>
        <dbReference type="EMBL" id="GAA4957624.1"/>
    </source>
</evidence>
<feature type="transmembrane region" description="Helical" evidence="12">
    <location>
        <begin position="47"/>
        <end position="72"/>
    </location>
</feature>
<dbReference type="GO" id="GO:0006814">
    <property type="term" value="P:sodium ion transport"/>
    <property type="evidence" value="ECO:0007669"/>
    <property type="project" value="UniProtKB-KW"/>
</dbReference>
<dbReference type="PANTHER" id="PTHR42985">
    <property type="entry name" value="SODIUM-COUPLED MONOCARBOXYLATE TRANSPORTER"/>
    <property type="match status" value="1"/>
</dbReference>
<evidence type="ECO:0000313" key="14">
    <source>
        <dbReference type="Proteomes" id="UP001409585"/>
    </source>
</evidence>
<keyword evidence="8" id="KW-0406">Ion transport</keyword>
<reference evidence="14" key="1">
    <citation type="journal article" date="2019" name="Int. J. Syst. Evol. Microbiol.">
        <title>The Global Catalogue of Microorganisms (GCM) 10K type strain sequencing project: providing services to taxonomists for standard genome sequencing and annotation.</title>
        <authorList>
            <consortium name="The Broad Institute Genomics Platform"/>
            <consortium name="The Broad Institute Genome Sequencing Center for Infectious Disease"/>
            <person name="Wu L."/>
            <person name="Ma J."/>
        </authorList>
    </citation>
    <scope>NUCLEOTIDE SEQUENCE [LARGE SCALE GENOMIC DNA]</scope>
    <source>
        <strain evidence="14">JCM 19134</strain>
    </source>
</reference>
<dbReference type="Proteomes" id="UP001409585">
    <property type="component" value="Unassembled WGS sequence"/>
</dbReference>
<dbReference type="InterPro" id="IPR051163">
    <property type="entry name" value="Sodium:Solute_Symporter_SSF"/>
</dbReference>
<name>A0AAV3U8P4_9ALTE</name>
<proteinExistence type="inferred from homology"/>
<comment type="similarity">
    <text evidence="2 11">Belongs to the sodium:solute symporter (SSF) (TC 2.A.21) family.</text>
</comment>
<dbReference type="Gene3D" id="1.20.1730.10">
    <property type="entry name" value="Sodium/glucose cotransporter"/>
    <property type="match status" value="1"/>
</dbReference>
<feature type="transmembrane region" description="Helical" evidence="12">
    <location>
        <begin position="154"/>
        <end position="173"/>
    </location>
</feature>
<evidence type="ECO:0000256" key="1">
    <source>
        <dbReference type="ARBA" id="ARBA00004651"/>
    </source>
</evidence>
<feature type="transmembrane region" description="Helical" evidence="12">
    <location>
        <begin position="442"/>
        <end position="462"/>
    </location>
</feature>
<evidence type="ECO:0000256" key="2">
    <source>
        <dbReference type="ARBA" id="ARBA00006434"/>
    </source>
</evidence>
<evidence type="ECO:0000256" key="3">
    <source>
        <dbReference type="ARBA" id="ARBA00022448"/>
    </source>
</evidence>
<feature type="transmembrane region" description="Helical" evidence="12">
    <location>
        <begin position="6"/>
        <end position="26"/>
    </location>
</feature>
<evidence type="ECO:0000256" key="5">
    <source>
        <dbReference type="ARBA" id="ARBA00022692"/>
    </source>
</evidence>
<dbReference type="NCBIfam" id="TIGR00813">
    <property type="entry name" value="sss"/>
    <property type="match status" value="1"/>
</dbReference>
<feature type="transmembrane region" description="Helical" evidence="12">
    <location>
        <begin position="84"/>
        <end position="102"/>
    </location>
</feature>
<dbReference type="InterPro" id="IPR038377">
    <property type="entry name" value="Na/Glc_symporter_sf"/>
</dbReference>
<evidence type="ECO:0000256" key="4">
    <source>
        <dbReference type="ARBA" id="ARBA00022475"/>
    </source>
</evidence>
<feature type="transmembrane region" description="Helical" evidence="12">
    <location>
        <begin position="123"/>
        <end position="148"/>
    </location>
</feature>
<feature type="transmembrane region" description="Helical" evidence="12">
    <location>
        <begin position="414"/>
        <end position="435"/>
    </location>
</feature>
<dbReference type="EMBL" id="BAABLX010000075">
    <property type="protein sequence ID" value="GAA4957624.1"/>
    <property type="molecule type" value="Genomic_DNA"/>
</dbReference>
<evidence type="ECO:0000256" key="12">
    <source>
        <dbReference type="SAM" id="Phobius"/>
    </source>
</evidence>
<accession>A0AAV3U8P4</accession>
<feature type="transmembrane region" description="Helical" evidence="12">
    <location>
        <begin position="468"/>
        <end position="486"/>
    </location>
</feature>
<evidence type="ECO:0000256" key="10">
    <source>
        <dbReference type="ARBA" id="ARBA00023201"/>
    </source>
</evidence>
<feature type="transmembrane region" description="Helical" evidence="12">
    <location>
        <begin position="323"/>
        <end position="349"/>
    </location>
</feature>
<comment type="subcellular location">
    <subcellularLocation>
        <location evidence="1">Cell membrane</location>
        <topology evidence="1">Multi-pass membrane protein</topology>
    </subcellularLocation>
</comment>
<evidence type="ECO:0000256" key="7">
    <source>
        <dbReference type="ARBA" id="ARBA00023053"/>
    </source>
</evidence>
<dbReference type="GO" id="GO:0015293">
    <property type="term" value="F:symporter activity"/>
    <property type="evidence" value="ECO:0007669"/>
    <property type="project" value="TreeGrafter"/>
</dbReference>
<dbReference type="InterPro" id="IPR001734">
    <property type="entry name" value="Na/solute_symporter"/>
</dbReference>
<dbReference type="RefSeq" id="WP_345427126.1">
    <property type="nucleotide sequence ID" value="NZ_AP031496.1"/>
</dbReference>
<evidence type="ECO:0000256" key="6">
    <source>
        <dbReference type="ARBA" id="ARBA00022989"/>
    </source>
</evidence>
<organism evidence="13 14">
    <name type="scientific">Halioxenophilus aromaticivorans</name>
    <dbReference type="NCBI Taxonomy" id="1306992"/>
    <lineage>
        <taxon>Bacteria</taxon>
        <taxon>Pseudomonadati</taxon>
        <taxon>Pseudomonadota</taxon>
        <taxon>Gammaproteobacteria</taxon>
        <taxon>Alteromonadales</taxon>
        <taxon>Alteromonadaceae</taxon>
        <taxon>Halioxenophilus</taxon>
    </lineage>
</organism>
<keyword evidence="9 12" id="KW-0472">Membrane</keyword>
<protein>
    <submittedName>
        <fullName evidence="13">Sodium:solute symporter</fullName>
    </submittedName>
</protein>
<feature type="transmembrane region" description="Helical" evidence="12">
    <location>
        <begin position="519"/>
        <end position="538"/>
    </location>
</feature>
<dbReference type="PROSITE" id="PS50283">
    <property type="entry name" value="NA_SOLUT_SYMP_3"/>
    <property type="match status" value="1"/>
</dbReference>
<sequence>MTQSLHWADWLVIAVYLVGLIAWAVYLSRGQHDRTDYYLGGRNIGHWPVAISVMATQCSTNSILGAPAFVAFTGGGLLWLQYELALPLAMIGLILLVMPVFRHFKLVSVYQFLEQRYDLRTRLMLSGLFLFIRAFATAVTVYSIAIVIDLITGIGFFWSVILLGVFTVVYDVFGGMRGVVYSDLLQMGILLVVLLLVFYLLTADAGGLGQLWASLPDDRKQTLAFDHHGLGDGQTFGFWPMLFGGLFLYMAYYGCDQSQVQRELSTRDIDATNKVLFINGVFRFPLVLLYCFVGVGIAVFAINHGDFINQLPSNDQGAPQYNLAVPLYMIQTLPTGLVGLALVALFAAAMSSLDSVLNSLSATTMEDFIVRFRSHPLTEEQEIWASRLVTTVWGAITLTMAFFVGDIAPTVLEAINKIGSLANGSILAVFILALLSHNITGLSVQAGLLSGIIVNALCWQLLPEVSWLWWNVIGFFTTCVIAAVLTRINKNNLRLTPEAVHLATAAEVLNTEAKVNWRLASLLLVAWFMALLSILVWLNP</sequence>
<feature type="transmembrane region" description="Helical" evidence="12">
    <location>
        <begin position="388"/>
        <end position="408"/>
    </location>
</feature>
<feature type="transmembrane region" description="Helical" evidence="12">
    <location>
        <begin position="180"/>
        <end position="201"/>
    </location>
</feature>
<dbReference type="GO" id="GO:0005886">
    <property type="term" value="C:plasma membrane"/>
    <property type="evidence" value="ECO:0007669"/>
    <property type="project" value="UniProtKB-SubCell"/>
</dbReference>
<keyword evidence="7" id="KW-0915">Sodium</keyword>
<keyword evidence="5 12" id="KW-0812">Transmembrane</keyword>
<comment type="caution">
    <text evidence="13">The sequence shown here is derived from an EMBL/GenBank/DDBJ whole genome shotgun (WGS) entry which is preliminary data.</text>
</comment>
<keyword evidence="10" id="KW-0739">Sodium transport</keyword>
<evidence type="ECO:0000256" key="9">
    <source>
        <dbReference type="ARBA" id="ARBA00023136"/>
    </source>
</evidence>
<dbReference type="PANTHER" id="PTHR42985:SF40">
    <property type="entry name" value="LD47995P-RELATED"/>
    <property type="match status" value="1"/>
</dbReference>
<feature type="transmembrane region" description="Helical" evidence="12">
    <location>
        <begin position="236"/>
        <end position="255"/>
    </location>
</feature>
<dbReference type="Pfam" id="PF00474">
    <property type="entry name" value="SSF"/>
    <property type="match status" value="1"/>
</dbReference>
<dbReference type="AlphaFoldDB" id="A0AAV3U8P4"/>
<evidence type="ECO:0000256" key="11">
    <source>
        <dbReference type="RuleBase" id="RU362091"/>
    </source>
</evidence>
<keyword evidence="6 12" id="KW-1133">Transmembrane helix</keyword>
<keyword evidence="3" id="KW-0813">Transport</keyword>
<gene>
    <name evidence="13" type="ORF">GCM10025791_42710</name>
</gene>
<feature type="transmembrane region" description="Helical" evidence="12">
    <location>
        <begin position="276"/>
        <end position="303"/>
    </location>
</feature>
<evidence type="ECO:0000256" key="8">
    <source>
        <dbReference type="ARBA" id="ARBA00023065"/>
    </source>
</evidence>
<keyword evidence="14" id="KW-1185">Reference proteome</keyword>
<keyword evidence="4" id="KW-1003">Cell membrane</keyword>